<protein>
    <recommendedName>
        <fullName evidence="5">SAM domain-containing protein</fullName>
    </recommendedName>
</protein>
<feature type="compositionally biased region" description="Polar residues" evidence="4">
    <location>
        <begin position="1"/>
        <end position="21"/>
    </location>
</feature>
<evidence type="ECO:0000313" key="7">
    <source>
        <dbReference type="Proteomes" id="UP000245609"/>
    </source>
</evidence>
<dbReference type="STRING" id="133381.A0A2T9ZDT8"/>
<comment type="caution">
    <text evidence="6">The sequence shown here is derived from an EMBL/GenBank/DDBJ whole genome shotgun (WGS) entry which is preliminary data.</text>
</comment>
<dbReference type="PANTHER" id="PTHR12515">
    <property type="entry name" value="STERILE ALPHA MOTIF DOMAIN CONTAINING PROTEIN 4-RELATED"/>
    <property type="match status" value="1"/>
</dbReference>
<keyword evidence="7" id="KW-1185">Reference proteome</keyword>
<feature type="compositionally biased region" description="Polar residues" evidence="4">
    <location>
        <begin position="442"/>
        <end position="467"/>
    </location>
</feature>
<dbReference type="InterPro" id="IPR050897">
    <property type="entry name" value="SMAUG/VTS1_RNA-bind"/>
</dbReference>
<feature type="compositionally biased region" description="Polar residues" evidence="4">
    <location>
        <begin position="363"/>
        <end position="376"/>
    </location>
</feature>
<keyword evidence="3" id="KW-0694">RNA-binding</keyword>
<dbReference type="Proteomes" id="UP000245609">
    <property type="component" value="Unassembled WGS sequence"/>
</dbReference>
<evidence type="ECO:0000256" key="2">
    <source>
        <dbReference type="ARBA" id="ARBA00022490"/>
    </source>
</evidence>
<dbReference type="SUPFAM" id="SSF47769">
    <property type="entry name" value="SAM/Pointed domain"/>
    <property type="match status" value="1"/>
</dbReference>
<dbReference type="Gene3D" id="1.10.150.50">
    <property type="entry name" value="Transcription Factor, Ets-1"/>
    <property type="match status" value="1"/>
</dbReference>
<dbReference type="GO" id="GO:0003729">
    <property type="term" value="F:mRNA binding"/>
    <property type="evidence" value="ECO:0007669"/>
    <property type="project" value="TreeGrafter"/>
</dbReference>
<gene>
    <name evidence="6" type="ORF">BB560_002778</name>
</gene>
<dbReference type="EMBL" id="MBFS01000340">
    <property type="protein sequence ID" value="PVV02763.1"/>
    <property type="molecule type" value="Genomic_DNA"/>
</dbReference>
<accession>A0A2T9ZDT8</accession>
<reference evidence="6 7" key="1">
    <citation type="journal article" date="2018" name="MBio">
        <title>Comparative Genomics Reveals the Core Gene Toolbox for the Fungus-Insect Symbiosis.</title>
        <authorList>
            <person name="Wang Y."/>
            <person name="Stata M."/>
            <person name="Wang W."/>
            <person name="Stajich J.E."/>
            <person name="White M.M."/>
            <person name="Moncalvo J.M."/>
        </authorList>
    </citation>
    <scope>NUCLEOTIDE SEQUENCE [LARGE SCALE GENOMIC DNA]</scope>
    <source>
        <strain evidence="6 7">SC-DP-2</strain>
    </source>
</reference>
<feature type="region of interest" description="Disordered" evidence="4">
    <location>
        <begin position="442"/>
        <end position="501"/>
    </location>
</feature>
<feature type="region of interest" description="Disordered" evidence="4">
    <location>
        <begin position="1"/>
        <end position="26"/>
    </location>
</feature>
<keyword evidence="2" id="KW-0963">Cytoplasm</keyword>
<dbReference type="GO" id="GO:0000932">
    <property type="term" value="C:P-body"/>
    <property type="evidence" value="ECO:0007669"/>
    <property type="project" value="TreeGrafter"/>
</dbReference>
<evidence type="ECO:0000256" key="3">
    <source>
        <dbReference type="ARBA" id="ARBA00022884"/>
    </source>
</evidence>
<dbReference type="InterPro" id="IPR001660">
    <property type="entry name" value="SAM"/>
</dbReference>
<feature type="region of interest" description="Disordered" evidence="4">
    <location>
        <begin position="521"/>
        <end position="541"/>
    </location>
</feature>
<dbReference type="InterPro" id="IPR013761">
    <property type="entry name" value="SAM/pointed_sf"/>
</dbReference>
<evidence type="ECO:0000313" key="6">
    <source>
        <dbReference type="EMBL" id="PVV02763.1"/>
    </source>
</evidence>
<dbReference type="InterPro" id="IPR057327">
    <property type="entry name" value="Vts1_dom"/>
</dbReference>
<dbReference type="GO" id="GO:0000289">
    <property type="term" value="P:nuclear-transcribed mRNA poly(A) tail shortening"/>
    <property type="evidence" value="ECO:0007669"/>
    <property type="project" value="TreeGrafter"/>
</dbReference>
<sequence>MMANGSIYSRQNDNSSKSNAAGTAMDSKDFRTRRSININAKERPASAMFFANASHPLPQVEQIDEWFESLTQYEDILEDMAKVSLDPTFREELNAIDQWFSVLSEAEKTAALYNLLQHASDVQVRFFITILQQMAKMDPILSPIFESSNPNTKDPYSAGARSDHYSQFDSRKNSFNSAQVMSSHSYKNNHISPVSLETNFRKHSIDKHESQYNNTIFRNSQLYPFQNNKWESDQPDNPEKSLFSASKLNSFRDSGIYSIDQIDPTFLNLNPATSSNSNNWRQSSISNASIALNEAINARRSIYHDRPTSVSETDLNMDWKQGTSLVGQNRLTGSSSASQQYPAGNLNFSNNLLGSLVPSNLGTSPKHSKLYQTGSNHGFDEKERNSVRWSTLSDSLDSFIPMNNDRPSNSISRILDTKSLSDRKSISNRLSIVLNTARDLGSTSRATNNADNLYSSTNTLSPRSTQFPADVDNRTNTSTNRYQSKIPSFNSTSPKKGYSVTNFSSANSQKFETEFQKKQFSSSNSIQNNNNNSSSYFVSSKGSEFNSVDHNRATGLIKQKAAALRNGNKTTQGNSQSAASSTTTQPGARYKSPTTNHKLYSKDDSSYNDQPTPKNQTDQQAEKSAPQVDLELLKDVPAWMKSLRLHKYTQCFEGMTYLEIINLEDAALLDLGVHALGARRKMLKVFEAVKEELKKT</sequence>
<evidence type="ECO:0000259" key="5">
    <source>
        <dbReference type="PROSITE" id="PS50105"/>
    </source>
</evidence>
<feature type="compositionally biased region" description="Low complexity" evidence="4">
    <location>
        <begin position="570"/>
        <end position="588"/>
    </location>
</feature>
<feature type="region of interest" description="Disordered" evidence="4">
    <location>
        <begin position="564"/>
        <end position="626"/>
    </location>
</feature>
<dbReference type="PROSITE" id="PS50105">
    <property type="entry name" value="SAM_DOMAIN"/>
    <property type="match status" value="1"/>
</dbReference>
<organism evidence="6 7">
    <name type="scientific">Smittium megazygosporum</name>
    <dbReference type="NCBI Taxonomy" id="133381"/>
    <lineage>
        <taxon>Eukaryota</taxon>
        <taxon>Fungi</taxon>
        <taxon>Fungi incertae sedis</taxon>
        <taxon>Zoopagomycota</taxon>
        <taxon>Kickxellomycotina</taxon>
        <taxon>Harpellomycetes</taxon>
        <taxon>Harpellales</taxon>
        <taxon>Legeriomycetaceae</taxon>
        <taxon>Smittium</taxon>
    </lineage>
</organism>
<dbReference type="OrthoDB" id="2155283at2759"/>
<feature type="compositionally biased region" description="Polar residues" evidence="4">
    <location>
        <begin position="607"/>
        <end position="619"/>
    </location>
</feature>
<dbReference type="AlphaFoldDB" id="A0A2T9ZDT8"/>
<feature type="region of interest" description="Disordered" evidence="4">
    <location>
        <begin position="363"/>
        <end position="383"/>
    </location>
</feature>
<dbReference type="PANTHER" id="PTHR12515:SF5">
    <property type="entry name" value="PROTEIN SMAUG"/>
    <property type="match status" value="1"/>
</dbReference>
<evidence type="ECO:0000256" key="1">
    <source>
        <dbReference type="ARBA" id="ARBA00004496"/>
    </source>
</evidence>
<feature type="domain" description="SAM" evidence="5">
    <location>
        <begin position="634"/>
        <end position="692"/>
    </location>
</feature>
<feature type="compositionally biased region" description="Polar residues" evidence="4">
    <location>
        <begin position="474"/>
        <end position="501"/>
    </location>
</feature>
<proteinExistence type="predicted"/>
<name>A0A2T9ZDT8_9FUNG</name>
<dbReference type="Pfam" id="PF07647">
    <property type="entry name" value="SAM_2"/>
    <property type="match status" value="1"/>
</dbReference>
<dbReference type="Pfam" id="PF25479">
    <property type="entry name" value="Vts1"/>
    <property type="match status" value="1"/>
</dbReference>
<evidence type="ECO:0000256" key="4">
    <source>
        <dbReference type="SAM" id="MobiDB-lite"/>
    </source>
</evidence>
<dbReference type="SMART" id="SM00454">
    <property type="entry name" value="SAM"/>
    <property type="match status" value="1"/>
</dbReference>
<comment type="subcellular location">
    <subcellularLocation>
        <location evidence="1">Cytoplasm</location>
    </subcellularLocation>
</comment>